<dbReference type="AlphaFoldDB" id="A0A161SFU7"/>
<dbReference type="OrthoDB" id="9810816at2"/>
<evidence type="ECO:0000256" key="2">
    <source>
        <dbReference type="ARBA" id="ARBA00011255"/>
    </source>
</evidence>
<dbReference type="PROSITE" id="PS00018">
    <property type="entry name" value="EF_HAND_1"/>
    <property type="match status" value="1"/>
</dbReference>
<dbReference type="Pfam" id="PF07195">
    <property type="entry name" value="FliD_C"/>
    <property type="match status" value="1"/>
</dbReference>
<keyword evidence="8" id="KW-0282">Flagellum</keyword>
<dbReference type="GO" id="GO:0009424">
    <property type="term" value="C:bacterial-type flagellum hook"/>
    <property type="evidence" value="ECO:0007669"/>
    <property type="project" value="UniProtKB-UniRule"/>
</dbReference>
<keyword evidence="5" id="KW-0964">Secreted</keyword>
<keyword evidence="8" id="KW-0966">Cell projection</keyword>
<evidence type="ECO:0000313" key="8">
    <source>
        <dbReference type="EMBL" id="KZE31740.1"/>
    </source>
</evidence>
<dbReference type="GO" id="GO:0007155">
    <property type="term" value="P:cell adhesion"/>
    <property type="evidence" value="ECO:0007669"/>
    <property type="project" value="InterPro"/>
</dbReference>
<gene>
    <name evidence="8" type="ORF">AVW16_00720</name>
</gene>
<sequence>MAEINPTQIATQLASLYVQKSQQQLTTQNKAAKARSDALNQLQKALQDFRSTLSGLGAKKTLAAMSASFGQDGAGTVSASGTAQPGSYALFVEKLATAHQIAVDGATATAGGTLTIGLAGGGSFDVDLAAADRDGDGSLSAAEIARAVNRAPDNGGKVNAMVLTADGQTRLVFASANTGAAGQITLDASQVADAGLQAALGTPTQLSAAADAVVWLGGKDTGVKMQQASNTFTAIDGVTMTFTRAMQDGDAPLTLTVARNANDTAANVQSFVDAYNGLLKTLDTLSAAGGTDKSAGPFASDSGVRALRDRLNTMIRQRFGGVSLAEMGVTASRQGTLSLDRAKLDKLMADKPTALDDFFNGAGANGLLKEVGGYLDKWLNGSSGLIKQRRDSAQRMQGELDARQARIDNQYDQAYKRYLAQYSQLQAMQAQMSQTLDTLNGYFAQQ</sequence>
<feature type="domain" description="Flagellar hook-associated protein 2 C-terminal" evidence="7">
    <location>
        <begin position="211"/>
        <end position="433"/>
    </location>
</feature>
<name>A0A161SFU7_9NEIS</name>
<protein>
    <recommendedName>
        <fullName evidence="5">Flagellar hook-associated protein 2</fullName>
        <shortName evidence="5">HAP2</shortName>
    </recommendedName>
    <alternativeName>
        <fullName evidence="5">Flagellar cap protein</fullName>
    </alternativeName>
</protein>
<reference evidence="9" key="1">
    <citation type="submission" date="2016-01" db="EMBL/GenBank/DDBJ databases">
        <title>Draft genome of Chromobacterium sp. F49.</title>
        <authorList>
            <person name="Hong K.W."/>
        </authorList>
    </citation>
    <scope>NUCLEOTIDE SEQUENCE [LARGE SCALE GENOMIC DNA]</scope>
    <source>
        <strain evidence="9">CN10</strain>
    </source>
</reference>
<dbReference type="RefSeq" id="WP_066612525.1">
    <property type="nucleotide sequence ID" value="NZ_LQQU01000023.1"/>
</dbReference>
<evidence type="ECO:0000256" key="1">
    <source>
        <dbReference type="ARBA" id="ARBA00009764"/>
    </source>
</evidence>
<keyword evidence="8" id="KW-0969">Cilium</keyword>
<evidence type="ECO:0000256" key="4">
    <source>
        <dbReference type="ARBA" id="ARBA00023143"/>
    </source>
</evidence>
<evidence type="ECO:0000256" key="5">
    <source>
        <dbReference type="RuleBase" id="RU362066"/>
    </source>
</evidence>
<dbReference type="STRING" id="1452487.AVW16_00720"/>
<dbReference type="GO" id="GO:0009421">
    <property type="term" value="C:bacterial-type flagellum filament cap"/>
    <property type="evidence" value="ECO:0007669"/>
    <property type="project" value="InterPro"/>
</dbReference>
<organism evidence="8 9">
    <name type="scientific">Crenobacter luteus</name>
    <dbReference type="NCBI Taxonomy" id="1452487"/>
    <lineage>
        <taxon>Bacteria</taxon>
        <taxon>Pseudomonadati</taxon>
        <taxon>Pseudomonadota</taxon>
        <taxon>Betaproteobacteria</taxon>
        <taxon>Neisseriales</taxon>
        <taxon>Neisseriaceae</taxon>
        <taxon>Crenobacter</taxon>
    </lineage>
</organism>
<comment type="subunit">
    <text evidence="2 5">Homopentamer.</text>
</comment>
<proteinExistence type="inferred from homology"/>
<dbReference type="GO" id="GO:0005576">
    <property type="term" value="C:extracellular region"/>
    <property type="evidence" value="ECO:0007669"/>
    <property type="project" value="UniProtKB-SubCell"/>
</dbReference>
<keyword evidence="4 5" id="KW-0975">Bacterial flagellum</keyword>
<dbReference type="EMBL" id="LQQU01000023">
    <property type="protein sequence ID" value="KZE31740.1"/>
    <property type="molecule type" value="Genomic_DNA"/>
</dbReference>
<dbReference type="InterPro" id="IPR010809">
    <property type="entry name" value="FliD_C"/>
</dbReference>
<dbReference type="Proteomes" id="UP000076625">
    <property type="component" value="Unassembled WGS sequence"/>
</dbReference>
<keyword evidence="9" id="KW-1185">Reference proteome</keyword>
<comment type="caution">
    <text evidence="8">The sequence shown here is derived from an EMBL/GenBank/DDBJ whole genome shotgun (WGS) entry which is preliminary data.</text>
</comment>
<comment type="subcellular location">
    <subcellularLocation>
        <location evidence="5">Secreted</location>
    </subcellularLocation>
    <subcellularLocation>
        <location evidence="5">Bacterial flagellum</location>
    </subcellularLocation>
</comment>
<accession>A0A161SFU7</accession>
<keyword evidence="3" id="KW-0175">Coiled coil</keyword>
<dbReference type="InterPro" id="IPR003481">
    <property type="entry name" value="FliD_N"/>
</dbReference>
<dbReference type="Pfam" id="PF02465">
    <property type="entry name" value="FliD_N"/>
    <property type="match status" value="1"/>
</dbReference>
<evidence type="ECO:0000259" key="7">
    <source>
        <dbReference type="Pfam" id="PF07195"/>
    </source>
</evidence>
<dbReference type="InterPro" id="IPR018247">
    <property type="entry name" value="EF_Hand_1_Ca_BS"/>
</dbReference>
<evidence type="ECO:0000313" key="9">
    <source>
        <dbReference type="Proteomes" id="UP000076625"/>
    </source>
</evidence>
<feature type="domain" description="Flagellar hook-associated protein 2 N-terminal" evidence="6">
    <location>
        <begin position="4"/>
        <end position="99"/>
    </location>
</feature>
<evidence type="ECO:0000256" key="3">
    <source>
        <dbReference type="ARBA" id="ARBA00023054"/>
    </source>
</evidence>
<evidence type="ECO:0000259" key="6">
    <source>
        <dbReference type="Pfam" id="PF02465"/>
    </source>
</evidence>
<dbReference type="PANTHER" id="PTHR30288">
    <property type="entry name" value="FLAGELLAR CAP/ASSEMBLY PROTEIN FLID"/>
    <property type="match status" value="1"/>
</dbReference>
<dbReference type="PANTHER" id="PTHR30288:SF0">
    <property type="entry name" value="FLAGELLAR HOOK-ASSOCIATED PROTEIN 2"/>
    <property type="match status" value="1"/>
</dbReference>
<dbReference type="InterPro" id="IPR040026">
    <property type="entry name" value="FliD"/>
</dbReference>
<comment type="similarity">
    <text evidence="1 5">Belongs to the FliD family.</text>
</comment>
<comment type="function">
    <text evidence="5">Required for morphogenesis and for the elongation of the flagellar filament by facilitating polymerization of the flagellin monomers at the tip of growing filament. Forms a capping structure, which prevents flagellin subunits (transported through the central channel of the flagellum) from leaking out without polymerization at the distal end.</text>
</comment>